<evidence type="ECO:0000313" key="2">
    <source>
        <dbReference type="EMBL" id="WGW02978.1"/>
    </source>
</evidence>
<proteinExistence type="predicted"/>
<reference evidence="2 3" key="1">
    <citation type="submission" date="2023-05" db="EMBL/GenBank/DDBJ databases">
        <title>YMD87, complete Genome.</title>
        <authorList>
            <person name="Zhang J."/>
            <person name="Xu X."/>
        </authorList>
    </citation>
    <scope>NUCLEOTIDE SEQUENCE [LARGE SCALE GENOMIC DNA]</scope>
    <source>
        <strain evidence="2 3">YMD87</strain>
    </source>
</reference>
<protein>
    <submittedName>
        <fullName evidence="2">Hint domain-containing protein</fullName>
    </submittedName>
</protein>
<feature type="domain" description="Hedgehog/Intein (Hint)" evidence="1">
    <location>
        <begin position="153"/>
        <end position="288"/>
    </location>
</feature>
<gene>
    <name evidence="2" type="ORF">QF118_13685</name>
</gene>
<evidence type="ECO:0000313" key="3">
    <source>
        <dbReference type="Proteomes" id="UP001241605"/>
    </source>
</evidence>
<dbReference type="Pfam" id="PF13403">
    <property type="entry name" value="Hint_2"/>
    <property type="match status" value="1"/>
</dbReference>
<dbReference type="Proteomes" id="UP001241605">
    <property type="component" value="Chromosome"/>
</dbReference>
<dbReference type="Gene3D" id="2.170.16.10">
    <property type="entry name" value="Hedgehog/Intein (Hint) domain"/>
    <property type="match status" value="1"/>
</dbReference>
<dbReference type="SUPFAM" id="SSF51294">
    <property type="entry name" value="Hedgehog/intein (Hint) domain"/>
    <property type="match status" value="1"/>
</dbReference>
<accession>A0ABY8QG33</accession>
<evidence type="ECO:0000259" key="1">
    <source>
        <dbReference type="Pfam" id="PF13403"/>
    </source>
</evidence>
<sequence length="343" mass="36688">MATFDFNDGLDSFSPTTVSFTDDSVNFTLSTSGNGGANNIFYNPDDVPENGLISLTDSSVNGPFTLVVNDPVNNKFAATGGNITLNLGSSTISGTWNVTFVHATNAGLNQVFNNVAEDAALSFATSAEFSAIRFTPTGSGNYITIDSLSASIVCYLEDTGIDTPKGRVAVQDLRPGDTILTADGNQTTVKWVGVQPVETRLTHPAKVNPICLRAGAIAPDVPQRDLFVSPDHAIEINGLLFNASALVNGGSIYRVARMPLEGFTYYHVETDHHEVILAEGCPSESYLDMPDRSSFVNGAERADAPMIEEMNLPRITAARLVPQDIQDQLAERARALEPARRAA</sequence>
<keyword evidence="3" id="KW-1185">Reference proteome</keyword>
<dbReference type="EMBL" id="CP124616">
    <property type="protein sequence ID" value="WGW02978.1"/>
    <property type="molecule type" value="Genomic_DNA"/>
</dbReference>
<dbReference type="InterPro" id="IPR028992">
    <property type="entry name" value="Hedgehog/Intein_dom"/>
</dbReference>
<dbReference type="RefSeq" id="WP_282299606.1">
    <property type="nucleotide sequence ID" value="NZ_CP124616.1"/>
</dbReference>
<name>A0ABY8QG33_9RHOB</name>
<organism evidence="2 3">
    <name type="scientific">Tropicibacter oceani</name>
    <dbReference type="NCBI Taxonomy" id="3058420"/>
    <lineage>
        <taxon>Bacteria</taxon>
        <taxon>Pseudomonadati</taxon>
        <taxon>Pseudomonadota</taxon>
        <taxon>Alphaproteobacteria</taxon>
        <taxon>Rhodobacterales</taxon>
        <taxon>Roseobacteraceae</taxon>
        <taxon>Tropicibacter</taxon>
    </lineage>
</organism>
<dbReference type="InterPro" id="IPR036844">
    <property type="entry name" value="Hint_dom_sf"/>
</dbReference>